<proteinExistence type="predicted"/>
<dbReference type="Proteomes" id="UP001500635">
    <property type="component" value="Unassembled WGS sequence"/>
</dbReference>
<evidence type="ECO:0000313" key="2">
    <source>
        <dbReference type="Proteomes" id="UP001500635"/>
    </source>
</evidence>
<accession>A0ABP8JN48</accession>
<keyword evidence="2" id="KW-1185">Reference proteome</keyword>
<gene>
    <name evidence="1" type="ORF">GCM10023147_24190</name>
</gene>
<dbReference type="EMBL" id="BAABFR010000033">
    <property type="protein sequence ID" value="GAA4393454.1"/>
    <property type="molecule type" value="Genomic_DNA"/>
</dbReference>
<dbReference type="CDD" id="cd07821">
    <property type="entry name" value="PYR_PYL_RCAR_like"/>
    <property type="match status" value="1"/>
</dbReference>
<dbReference type="InterPro" id="IPR023393">
    <property type="entry name" value="START-like_dom_sf"/>
</dbReference>
<sequence>MPSLRPVASSELVAGAPGVIEFSVRSARSVDWVWDELTSDDPLHWCKALRSVRWTSPRPFAAGTTRRVVLGPGVSADEIFYSWEESEQRCEMAFYVQTATAPGLSRLAERYRVVAQPGGGSVFTWTLLVEPIGGPIAARLAAPALKLAAASLRRDTEKFFSRGS</sequence>
<dbReference type="RefSeq" id="WP_344995766.1">
    <property type="nucleotide sequence ID" value="NZ_BAABFR010000033.1"/>
</dbReference>
<dbReference type="Gene3D" id="3.30.530.20">
    <property type="match status" value="1"/>
</dbReference>
<evidence type="ECO:0000313" key="1">
    <source>
        <dbReference type="EMBL" id="GAA4393454.1"/>
    </source>
</evidence>
<reference evidence="2" key="1">
    <citation type="journal article" date="2019" name="Int. J. Syst. Evol. Microbiol.">
        <title>The Global Catalogue of Microorganisms (GCM) 10K type strain sequencing project: providing services to taxonomists for standard genome sequencing and annotation.</title>
        <authorList>
            <consortium name="The Broad Institute Genomics Platform"/>
            <consortium name="The Broad Institute Genome Sequencing Center for Infectious Disease"/>
            <person name="Wu L."/>
            <person name="Ma J."/>
        </authorList>
    </citation>
    <scope>NUCLEOTIDE SEQUENCE [LARGE SCALE GENOMIC DNA]</scope>
    <source>
        <strain evidence="2">JCM 17688</strain>
    </source>
</reference>
<protein>
    <submittedName>
        <fullName evidence="1">SRPBCC family protein</fullName>
    </submittedName>
</protein>
<dbReference type="SUPFAM" id="SSF55961">
    <property type="entry name" value="Bet v1-like"/>
    <property type="match status" value="1"/>
</dbReference>
<comment type="caution">
    <text evidence="1">The sequence shown here is derived from an EMBL/GenBank/DDBJ whole genome shotgun (WGS) entry which is preliminary data.</text>
</comment>
<name>A0ABP8JN48_9ACTN</name>
<organism evidence="1 2">
    <name type="scientific">Tsukamurella soli</name>
    <dbReference type="NCBI Taxonomy" id="644556"/>
    <lineage>
        <taxon>Bacteria</taxon>
        <taxon>Bacillati</taxon>
        <taxon>Actinomycetota</taxon>
        <taxon>Actinomycetes</taxon>
        <taxon>Mycobacteriales</taxon>
        <taxon>Tsukamurellaceae</taxon>
        <taxon>Tsukamurella</taxon>
    </lineage>
</organism>